<proteinExistence type="inferred from homology"/>
<comment type="subcellular location">
    <subcellularLocation>
        <location evidence="13">Cell membrane</location>
        <topology evidence="13">Single-pass membrane protein</topology>
    </subcellularLocation>
    <subcellularLocation>
        <location evidence="12">Endomembrane system</location>
        <topology evidence="12">Single-pass membrane protein</topology>
    </subcellularLocation>
</comment>
<comment type="subunit">
    <text evidence="13">F-type ATPases have 2 components, F(1) - the catalytic core - and F(0) - the membrane proton channel. F(1) has five subunits: alpha(3), beta(3), gamma(1), delta(1), epsilon(1). F(0) has three main subunits: a(1), b(2) and c(10-14). The alpha and beta chains form an alternating ring which encloses part of the gamma chain. F(1) is attached to F(0) by a central stalk formed by the gamma and epsilon chains, while a peripheral stalk is formed by the delta and b chains.</text>
</comment>
<evidence type="ECO:0000256" key="2">
    <source>
        <dbReference type="ARBA" id="ARBA00022448"/>
    </source>
</evidence>
<evidence type="ECO:0000256" key="8">
    <source>
        <dbReference type="ARBA" id="ARBA00023136"/>
    </source>
</evidence>
<dbReference type="Proteomes" id="UP000632828">
    <property type="component" value="Unassembled WGS sequence"/>
</dbReference>
<evidence type="ECO:0000256" key="1">
    <source>
        <dbReference type="ARBA" id="ARBA00005513"/>
    </source>
</evidence>
<dbReference type="Pfam" id="PF00430">
    <property type="entry name" value="ATP-synt_B"/>
    <property type="match status" value="1"/>
</dbReference>
<dbReference type="InterPro" id="IPR050059">
    <property type="entry name" value="ATP_synthase_B_chain"/>
</dbReference>
<evidence type="ECO:0000256" key="14">
    <source>
        <dbReference type="RuleBase" id="RU003848"/>
    </source>
</evidence>
<reference evidence="16" key="1">
    <citation type="submission" date="2020-09" db="EMBL/GenBank/DDBJ databases">
        <title>Pelobacter alkaliphilus sp. nov., a novel anaerobic arsenate-reducing bacterium from terrestrial mud volcano.</title>
        <authorList>
            <person name="Khomyakova M.A."/>
            <person name="Merkel A.Y."/>
            <person name="Slobodkin A.I."/>
        </authorList>
    </citation>
    <scope>NUCLEOTIDE SEQUENCE</scope>
    <source>
        <strain evidence="16">M08fum</strain>
    </source>
</reference>
<dbReference type="PANTHER" id="PTHR33445:SF2">
    <property type="entry name" value="ATP SYNTHASE SUBUNIT B', CHLOROPLASTIC"/>
    <property type="match status" value="1"/>
</dbReference>
<evidence type="ECO:0000256" key="10">
    <source>
        <dbReference type="ARBA" id="ARBA00025198"/>
    </source>
</evidence>
<evidence type="ECO:0000256" key="3">
    <source>
        <dbReference type="ARBA" id="ARBA00022547"/>
    </source>
</evidence>
<dbReference type="GO" id="GO:0045259">
    <property type="term" value="C:proton-transporting ATP synthase complex"/>
    <property type="evidence" value="ECO:0007669"/>
    <property type="project" value="UniProtKB-KW"/>
</dbReference>
<keyword evidence="9 13" id="KW-0066">ATP synthesis</keyword>
<evidence type="ECO:0000256" key="11">
    <source>
        <dbReference type="ARBA" id="ARBA00025614"/>
    </source>
</evidence>
<gene>
    <name evidence="13" type="primary">atpF</name>
    <name evidence="16" type="ORF">ICT70_04295</name>
</gene>
<evidence type="ECO:0000313" key="16">
    <source>
        <dbReference type="EMBL" id="MBD1399885.1"/>
    </source>
</evidence>
<keyword evidence="6 13" id="KW-1133">Transmembrane helix</keyword>
<keyword evidence="4 13" id="KW-0812">Transmembrane</keyword>
<keyword evidence="2 13" id="KW-0813">Transport</keyword>
<dbReference type="GO" id="GO:0005886">
    <property type="term" value="C:plasma membrane"/>
    <property type="evidence" value="ECO:0007669"/>
    <property type="project" value="UniProtKB-SubCell"/>
</dbReference>
<organism evidence="16 17">
    <name type="scientific">Pelovirga terrestris</name>
    <dbReference type="NCBI Taxonomy" id="2771352"/>
    <lineage>
        <taxon>Bacteria</taxon>
        <taxon>Pseudomonadati</taxon>
        <taxon>Thermodesulfobacteriota</taxon>
        <taxon>Desulfuromonadia</taxon>
        <taxon>Geobacterales</taxon>
        <taxon>Geobacteraceae</taxon>
        <taxon>Pelovirga</taxon>
    </lineage>
</organism>
<feature type="transmembrane region" description="Helical" evidence="13">
    <location>
        <begin position="6"/>
        <end position="27"/>
    </location>
</feature>
<name>A0A8J6UHV8_9BACT</name>
<evidence type="ECO:0000256" key="13">
    <source>
        <dbReference type="HAMAP-Rule" id="MF_01398"/>
    </source>
</evidence>
<evidence type="ECO:0000256" key="7">
    <source>
        <dbReference type="ARBA" id="ARBA00023065"/>
    </source>
</evidence>
<keyword evidence="8 13" id="KW-0472">Membrane</keyword>
<dbReference type="InterPro" id="IPR002146">
    <property type="entry name" value="ATP_synth_b/b'su_bac/chlpt"/>
</dbReference>
<protein>
    <recommendedName>
        <fullName evidence="13">ATP synthase subunit b</fullName>
    </recommendedName>
    <alternativeName>
        <fullName evidence="13">ATP synthase F(0) sector subunit b</fullName>
    </alternativeName>
    <alternativeName>
        <fullName evidence="13">ATPase subunit I</fullName>
    </alternativeName>
    <alternativeName>
        <fullName evidence="13">F-type ATPase subunit b</fullName>
        <shortName evidence="13">F-ATPase subunit b</shortName>
    </alternativeName>
</protein>
<evidence type="ECO:0000313" key="17">
    <source>
        <dbReference type="Proteomes" id="UP000632828"/>
    </source>
</evidence>
<evidence type="ECO:0000256" key="5">
    <source>
        <dbReference type="ARBA" id="ARBA00022781"/>
    </source>
</evidence>
<comment type="similarity">
    <text evidence="1 13 14">Belongs to the ATPase B chain family.</text>
</comment>
<dbReference type="AlphaFoldDB" id="A0A8J6UHV8"/>
<keyword evidence="15" id="KW-0175">Coiled coil</keyword>
<dbReference type="HAMAP" id="MF_01398">
    <property type="entry name" value="ATP_synth_b_bprime"/>
    <property type="match status" value="1"/>
</dbReference>
<dbReference type="GO" id="GO:0046961">
    <property type="term" value="F:proton-transporting ATPase activity, rotational mechanism"/>
    <property type="evidence" value="ECO:0007669"/>
    <property type="project" value="TreeGrafter"/>
</dbReference>
<dbReference type="PANTHER" id="PTHR33445">
    <property type="entry name" value="ATP SYNTHASE SUBUNIT B', CHLOROPLASTIC"/>
    <property type="match status" value="1"/>
</dbReference>
<keyword evidence="17" id="KW-1185">Reference proteome</keyword>
<evidence type="ECO:0000256" key="9">
    <source>
        <dbReference type="ARBA" id="ARBA00023310"/>
    </source>
</evidence>
<keyword evidence="5 13" id="KW-0375">Hydrogen ion transport</keyword>
<evidence type="ECO:0000256" key="6">
    <source>
        <dbReference type="ARBA" id="ARBA00022989"/>
    </source>
</evidence>
<evidence type="ECO:0000256" key="4">
    <source>
        <dbReference type="ARBA" id="ARBA00022692"/>
    </source>
</evidence>
<sequence length="142" mass="16121">MISLDWTLILQFINFMVLLYLLNRILFQPLRAVMDKRRETIDGSHARARDLQADIDDKMSRYQQQLAEAKKQANDERGQIRKLASEEESKMIAAAQSNAGARMDQIKEQVGQESARASQTLKKESTALAQQIATKILGRSLT</sequence>
<evidence type="ECO:0000256" key="12">
    <source>
        <dbReference type="ARBA" id="ARBA00037847"/>
    </source>
</evidence>
<dbReference type="EMBL" id="JACWUN010000004">
    <property type="protein sequence ID" value="MBD1399885.1"/>
    <property type="molecule type" value="Genomic_DNA"/>
</dbReference>
<comment type="caution">
    <text evidence="16">The sequence shown here is derived from an EMBL/GenBank/DDBJ whole genome shotgun (WGS) entry which is preliminary data.</text>
</comment>
<dbReference type="GO" id="GO:0046933">
    <property type="term" value="F:proton-transporting ATP synthase activity, rotational mechanism"/>
    <property type="evidence" value="ECO:0007669"/>
    <property type="project" value="UniProtKB-UniRule"/>
</dbReference>
<keyword evidence="3 13" id="KW-0138">CF(0)</keyword>
<dbReference type="RefSeq" id="WP_191154166.1">
    <property type="nucleotide sequence ID" value="NZ_JACWUN010000004.1"/>
</dbReference>
<accession>A0A8J6UHV8</accession>
<keyword evidence="13" id="KW-1003">Cell membrane</keyword>
<dbReference type="GO" id="GO:0012505">
    <property type="term" value="C:endomembrane system"/>
    <property type="evidence" value="ECO:0007669"/>
    <property type="project" value="UniProtKB-SubCell"/>
</dbReference>
<feature type="coiled-coil region" evidence="15">
    <location>
        <begin position="48"/>
        <end position="86"/>
    </location>
</feature>
<comment type="function">
    <text evidence="10 13">F(1)F(0) ATP synthase produces ATP from ADP in the presence of a proton or sodium gradient. F-type ATPases consist of two structural domains, F(1) containing the extramembraneous catalytic core and F(0) containing the membrane proton channel, linked together by a central stalk and a peripheral stalk. During catalysis, ATP synthesis in the catalytic domain of F(1) is coupled via a rotary mechanism of the central stalk subunits to proton translocation.</text>
</comment>
<comment type="function">
    <text evidence="11">Component of the F(0) channel, it forms part of the peripheral stalk, linking F(1) to F(0). The b'-subunit is a diverged and duplicated form of b found in plants and photosynthetic bacteria.</text>
</comment>
<evidence type="ECO:0000256" key="15">
    <source>
        <dbReference type="SAM" id="Coils"/>
    </source>
</evidence>
<keyword evidence="7 13" id="KW-0406">Ion transport</keyword>
<dbReference type="CDD" id="cd06503">
    <property type="entry name" value="ATP-synt_Fo_b"/>
    <property type="match status" value="1"/>
</dbReference>